<keyword evidence="1" id="KW-0863">Zinc-finger</keyword>
<evidence type="ECO:0000313" key="3">
    <source>
        <dbReference type="EMBL" id="DBA52277.1"/>
    </source>
</evidence>
<organism evidence="3">
    <name type="scientific">Nitrosopumilaceae spindle-shaped virus</name>
    <dbReference type="NCBI Taxonomy" id="3065433"/>
    <lineage>
        <taxon>Viruses</taxon>
    </lineage>
</organism>
<keyword evidence="1" id="KW-0862">Zinc</keyword>
<name>A0AAT9JAV5_9VIRU</name>
<evidence type="ECO:0000256" key="1">
    <source>
        <dbReference type="PROSITE-ProRule" id="PRU00042"/>
    </source>
</evidence>
<dbReference type="PROSITE" id="PS50157">
    <property type="entry name" value="ZINC_FINGER_C2H2_2"/>
    <property type="match status" value="1"/>
</dbReference>
<proteinExistence type="predicted"/>
<dbReference type="InterPro" id="IPR013087">
    <property type="entry name" value="Znf_C2H2_type"/>
</dbReference>
<evidence type="ECO:0000259" key="2">
    <source>
        <dbReference type="PROSITE" id="PS50157"/>
    </source>
</evidence>
<keyword evidence="1" id="KW-0479">Metal-binding</keyword>
<protein>
    <submittedName>
        <fullName evidence="3">ORF70</fullName>
    </submittedName>
</protein>
<dbReference type="PROSITE" id="PS00028">
    <property type="entry name" value="ZINC_FINGER_C2H2_1"/>
    <property type="match status" value="1"/>
</dbReference>
<reference evidence="3" key="1">
    <citation type="journal article" date="2024" name="Environ. Microbiol. Rep.">
        <title>Hiding in plain sight: The discovery of complete genomes of 11 hypothetical spindle-shaped viruses that putatively infect mesophilic ammonia-oxidizing archaea.</title>
        <authorList>
            <person name="Ni Y."/>
            <person name="Xu T."/>
            <person name="Yan S."/>
            <person name="Chen L."/>
            <person name="Wang Y."/>
        </authorList>
    </citation>
    <scope>NUCLEOTIDE SEQUENCE</scope>
    <source>
        <strain evidence="3">NYM1</strain>
    </source>
</reference>
<accession>A0AAT9JAV5</accession>
<dbReference type="EMBL" id="BK067792">
    <property type="protein sequence ID" value="DBA52277.1"/>
    <property type="molecule type" value="Genomic_DNA"/>
</dbReference>
<dbReference type="GO" id="GO:0008270">
    <property type="term" value="F:zinc ion binding"/>
    <property type="evidence" value="ECO:0007669"/>
    <property type="project" value="UniProtKB-KW"/>
</dbReference>
<feature type="domain" description="C2H2-type" evidence="2">
    <location>
        <begin position="113"/>
        <end position="137"/>
    </location>
</feature>
<sequence>MMEILIKKCNDCETELNTNTWEKKYCDQCSSIRIEKSKEKWYKKNYTRKTVPLEESGKWLLELLKRQPATIETMSLYIKKNQRKTRELITHLRFKGYNISLSGYGGLYELIKVQCPICQKKFYGINNLRNHHGHVHK</sequence>
<reference evidence="3" key="2">
    <citation type="submission" date="2024-03" db="EMBL/GenBank/DDBJ databases">
        <authorList>
            <person name="Ni Y."/>
            <person name="Xu T."/>
            <person name="Yan S."/>
            <person name="Chen L."/>
            <person name="Wang Y."/>
        </authorList>
    </citation>
    <scope>NUCLEOTIDE SEQUENCE</scope>
    <source>
        <strain evidence="3">NYM1</strain>
    </source>
</reference>